<evidence type="ECO:0000256" key="1">
    <source>
        <dbReference type="ARBA" id="ARBA00004141"/>
    </source>
</evidence>
<dbReference type="AlphaFoldDB" id="A0A087UNE5"/>
<evidence type="ECO:0000313" key="7">
    <source>
        <dbReference type="EMBL" id="KFM78884.1"/>
    </source>
</evidence>
<protein>
    <submittedName>
        <fullName evidence="7">Solute carrier family 25 member 38</fullName>
    </submittedName>
</protein>
<dbReference type="PROSITE" id="PS50920">
    <property type="entry name" value="SOLCAR"/>
    <property type="match status" value="1"/>
</dbReference>
<gene>
    <name evidence="7" type="ORF">X975_21629</name>
</gene>
<dbReference type="GO" id="GO:0016020">
    <property type="term" value="C:membrane"/>
    <property type="evidence" value="ECO:0007669"/>
    <property type="project" value="UniProtKB-SubCell"/>
</dbReference>
<evidence type="ECO:0000313" key="8">
    <source>
        <dbReference type="Proteomes" id="UP000054359"/>
    </source>
</evidence>
<feature type="repeat" description="Solcar" evidence="5">
    <location>
        <begin position="1"/>
        <end position="55"/>
    </location>
</feature>
<dbReference type="Proteomes" id="UP000054359">
    <property type="component" value="Unassembled WGS sequence"/>
</dbReference>
<keyword evidence="3 5" id="KW-0812">Transmembrane</keyword>
<evidence type="ECO:0000256" key="4">
    <source>
        <dbReference type="ARBA" id="ARBA00023136"/>
    </source>
</evidence>
<dbReference type="GO" id="GO:0005739">
    <property type="term" value="C:mitochondrion"/>
    <property type="evidence" value="ECO:0007669"/>
    <property type="project" value="TreeGrafter"/>
</dbReference>
<dbReference type="OrthoDB" id="6409076at2759"/>
<sequence length="59" mass="6798">MQLYPQKYNTVPIAVQLVFKENGVHGFFSGMVPRMVRRTLMAAMAWTVYEQVISYTGLK</sequence>
<evidence type="ECO:0000256" key="2">
    <source>
        <dbReference type="ARBA" id="ARBA00006375"/>
    </source>
</evidence>
<dbReference type="InterPro" id="IPR023395">
    <property type="entry name" value="MCP_dom_sf"/>
</dbReference>
<comment type="subcellular location">
    <subcellularLocation>
        <location evidence="1">Membrane</location>
        <topology evidence="1">Multi-pass membrane protein</topology>
    </subcellularLocation>
</comment>
<keyword evidence="8" id="KW-1185">Reference proteome</keyword>
<evidence type="ECO:0000256" key="6">
    <source>
        <dbReference type="RuleBase" id="RU000488"/>
    </source>
</evidence>
<reference evidence="7 8" key="1">
    <citation type="submission" date="2013-11" db="EMBL/GenBank/DDBJ databases">
        <title>Genome sequencing of Stegodyphus mimosarum.</title>
        <authorList>
            <person name="Bechsgaard J."/>
        </authorList>
    </citation>
    <scope>NUCLEOTIDE SEQUENCE [LARGE SCALE GENOMIC DNA]</scope>
</reference>
<dbReference type="GO" id="GO:0015187">
    <property type="term" value="F:glycine transmembrane transporter activity"/>
    <property type="evidence" value="ECO:0007669"/>
    <property type="project" value="TreeGrafter"/>
</dbReference>
<dbReference type="STRING" id="407821.A0A087UNE5"/>
<dbReference type="EMBL" id="KK120714">
    <property type="protein sequence ID" value="KFM78884.1"/>
    <property type="molecule type" value="Genomic_DNA"/>
</dbReference>
<evidence type="ECO:0000256" key="3">
    <source>
        <dbReference type="ARBA" id="ARBA00022692"/>
    </source>
</evidence>
<keyword evidence="6" id="KW-0813">Transport</keyword>
<dbReference type="Pfam" id="PF00153">
    <property type="entry name" value="Mito_carr"/>
    <property type="match status" value="1"/>
</dbReference>
<proteinExistence type="inferred from homology"/>
<comment type="similarity">
    <text evidence="2 6">Belongs to the mitochondrial carrier (TC 2.A.29) family.</text>
</comment>
<evidence type="ECO:0000256" key="5">
    <source>
        <dbReference type="PROSITE-ProRule" id="PRU00282"/>
    </source>
</evidence>
<organism evidence="7 8">
    <name type="scientific">Stegodyphus mimosarum</name>
    <name type="common">African social velvet spider</name>
    <dbReference type="NCBI Taxonomy" id="407821"/>
    <lineage>
        <taxon>Eukaryota</taxon>
        <taxon>Metazoa</taxon>
        <taxon>Ecdysozoa</taxon>
        <taxon>Arthropoda</taxon>
        <taxon>Chelicerata</taxon>
        <taxon>Arachnida</taxon>
        <taxon>Araneae</taxon>
        <taxon>Araneomorphae</taxon>
        <taxon>Entelegynae</taxon>
        <taxon>Eresoidea</taxon>
        <taxon>Eresidae</taxon>
        <taxon>Stegodyphus</taxon>
    </lineage>
</organism>
<dbReference type="SUPFAM" id="SSF103506">
    <property type="entry name" value="Mitochondrial carrier"/>
    <property type="match status" value="1"/>
</dbReference>
<accession>A0A087UNE5</accession>
<dbReference type="PANTHER" id="PTHR46181">
    <property type="entry name" value="MITOCHONDRIAL GLYCINE TRANSPORTER"/>
    <property type="match status" value="1"/>
</dbReference>
<name>A0A087UNE5_STEMI</name>
<dbReference type="InterPro" id="IPR018108">
    <property type="entry name" value="MCP_transmembrane"/>
</dbReference>
<dbReference type="Gene3D" id="1.50.40.10">
    <property type="entry name" value="Mitochondrial carrier domain"/>
    <property type="match status" value="1"/>
</dbReference>
<keyword evidence="4 5" id="KW-0472">Membrane</keyword>
<dbReference type="PANTHER" id="PTHR46181:SF3">
    <property type="entry name" value="MITOCHONDRIAL GLYCINE TRANSPORTER"/>
    <property type="match status" value="1"/>
</dbReference>
<feature type="non-terminal residue" evidence="7">
    <location>
        <position position="59"/>
    </location>
</feature>
<dbReference type="GO" id="GO:1904983">
    <property type="term" value="P:glycine import into mitochondrion"/>
    <property type="evidence" value="ECO:0007669"/>
    <property type="project" value="TreeGrafter"/>
</dbReference>